<dbReference type="AlphaFoldDB" id="A0A8S3ZWB1"/>
<dbReference type="InterPro" id="IPR005829">
    <property type="entry name" value="Sugar_transporter_CS"/>
</dbReference>
<feature type="transmembrane region" description="Helical" evidence="5">
    <location>
        <begin position="147"/>
        <end position="167"/>
    </location>
</feature>
<feature type="transmembrane region" description="Helical" evidence="5">
    <location>
        <begin position="410"/>
        <end position="433"/>
    </location>
</feature>
<dbReference type="OrthoDB" id="6262629at2759"/>
<feature type="transmembrane region" description="Helical" evidence="5">
    <location>
        <begin position="232"/>
        <end position="250"/>
    </location>
</feature>
<dbReference type="GO" id="GO:0022857">
    <property type="term" value="F:transmembrane transporter activity"/>
    <property type="evidence" value="ECO:0007669"/>
    <property type="project" value="InterPro"/>
</dbReference>
<dbReference type="InterPro" id="IPR020846">
    <property type="entry name" value="MFS_dom"/>
</dbReference>
<dbReference type="PROSITE" id="PS00217">
    <property type="entry name" value="SUGAR_TRANSPORT_2"/>
    <property type="match status" value="1"/>
</dbReference>
<evidence type="ECO:0000256" key="5">
    <source>
        <dbReference type="SAM" id="Phobius"/>
    </source>
</evidence>
<dbReference type="PROSITE" id="PS50850">
    <property type="entry name" value="MFS"/>
    <property type="match status" value="1"/>
</dbReference>
<dbReference type="Gene3D" id="1.20.1250.20">
    <property type="entry name" value="MFS general substrate transporter like domains"/>
    <property type="match status" value="1"/>
</dbReference>
<dbReference type="Pfam" id="PF00083">
    <property type="entry name" value="Sugar_tr"/>
    <property type="match status" value="1"/>
</dbReference>
<dbReference type="InterPro" id="IPR005828">
    <property type="entry name" value="MFS_sugar_transport-like"/>
</dbReference>
<feature type="transmembrane region" description="Helical" evidence="5">
    <location>
        <begin position="466"/>
        <end position="488"/>
    </location>
</feature>
<keyword evidence="3 5" id="KW-1133">Transmembrane helix</keyword>
<accession>A0A8S3ZWB1</accession>
<keyword evidence="8" id="KW-1185">Reference proteome</keyword>
<feature type="transmembrane region" description="Helical" evidence="5">
    <location>
        <begin position="375"/>
        <end position="398"/>
    </location>
</feature>
<gene>
    <name evidence="7" type="ORF">CUNI_LOCUS17850</name>
</gene>
<dbReference type="Proteomes" id="UP000678393">
    <property type="component" value="Unassembled WGS sequence"/>
</dbReference>
<dbReference type="PANTHER" id="PTHR24064">
    <property type="entry name" value="SOLUTE CARRIER FAMILY 22 MEMBER"/>
    <property type="match status" value="1"/>
</dbReference>
<feature type="transmembrane region" description="Helical" evidence="5">
    <location>
        <begin position="347"/>
        <end position="368"/>
    </location>
</feature>
<evidence type="ECO:0000256" key="2">
    <source>
        <dbReference type="ARBA" id="ARBA00022692"/>
    </source>
</evidence>
<feature type="transmembrane region" description="Helical" evidence="5">
    <location>
        <begin position="317"/>
        <end position="335"/>
    </location>
</feature>
<feature type="domain" description="Major facilitator superfamily (MFS) profile" evidence="6">
    <location>
        <begin position="35"/>
        <end position="493"/>
    </location>
</feature>
<name>A0A8S3ZWB1_9EUPU</name>
<reference evidence="7" key="1">
    <citation type="submission" date="2021-04" db="EMBL/GenBank/DDBJ databases">
        <authorList>
            <consortium name="Molecular Ecology Group"/>
        </authorList>
    </citation>
    <scope>NUCLEOTIDE SEQUENCE</scope>
</reference>
<sequence>MYTLDTLFQQLGGCGRFQVIFVAMGYFPLLPATWGLVFMIFGNYNPGLECGHSSLGNLTSVFEYSNNSTEHRESNVRGYTEIPCNCDSIKTYKDWTFNQAASTVVTEWSLICDDAWKSSTIISVQMVGVFIGACAGGQIGDKFGRKVSVHGGAAMLIVTNIIAIFSVSWAMYAVVRFFIGLAVGSMLSTNAVYCMEFVPAWWRGFIGTFPFWTFSTFSYGLCVMALKNWKHVHIATAFVAMLAFLPVIWLPESMRFLAVHGHVKQANKVVKKIARLNKKPLPDTSIVTKIAEVEKESLKERSSYTYLHLFHRSIRKYTIVLGMTWFILSVSNNTIGFGLKAFSGDFFINLVIFLVLPFPARLFLVLITTKVGRKMAVASTMCLSFICSFVVVGIQLLAPEETRGLATTGLAFVANMIMEAGWGASVVLIVELFPTGVRNMAYAFCNGLARIGSMISPFLIPKQSLPMWGLFLLIGTLLLLCFISILTLPESKERPLQENLQRKAKKENSEIASSM</sequence>
<dbReference type="EMBL" id="CAJHNH020005235">
    <property type="protein sequence ID" value="CAG5132292.1"/>
    <property type="molecule type" value="Genomic_DNA"/>
</dbReference>
<dbReference type="InterPro" id="IPR036259">
    <property type="entry name" value="MFS_trans_sf"/>
</dbReference>
<protein>
    <recommendedName>
        <fullName evidence="6">Major facilitator superfamily (MFS) profile domain-containing protein</fullName>
    </recommendedName>
</protein>
<evidence type="ECO:0000256" key="4">
    <source>
        <dbReference type="ARBA" id="ARBA00023136"/>
    </source>
</evidence>
<keyword evidence="4 5" id="KW-0472">Membrane</keyword>
<dbReference type="SUPFAM" id="SSF103473">
    <property type="entry name" value="MFS general substrate transporter"/>
    <property type="match status" value="1"/>
</dbReference>
<evidence type="ECO:0000256" key="1">
    <source>
        <dbReference type="ARBA" id="ARBA00004141"/>
    </source>
</evidence>
<proteinExistence type="predicted"/>
<comment type="subcellular location">
    <subcellularLocation>
        <location evidence="1">Membrane</location>
        <topology evidence="1">Multi-pass membrane protein</topology>
    </subcellularLocation>
</comment>
<keyword evidence="2 5" id="KW-0812">Transmembrane</keyword>
<dbReference type="GO" id="GO:0016020">
    <property type="term" value="C:membrane"/>
    <property type="evidence" value="ECO:0007669"/>
    <property type="project" value="UniProtKB-SubCell"/>
</dbReference>
<evidence type="ECO:0000259" key="6">
    <source>
        <dbReference type="PROSITE" id="PS50850"/>
    </source>
</evidence>
<evidence type="ECO:0000313" key="7">
    <source>
        <dbReference type="EMBL" id="CAG5132292.1"/>
    </source>
</evidence>
<feature type="transmembrane region" description="Helical" evidence="5">
    <location>
        <begin position="205"/>
        <end position="226"/>
    </location>
</feature>
<feature type="transmembrane region" description="Helical" evidence="5">
    <location>
        <begin position="20"/>
        <end position="41"/>
    </location>
</feature>
<feature type="transmembrane region" description="Helical" evidence="5">
    <location>
        <begin position="173"/>
        <end position="193"/>
    </location>
</feature>
<evidence type="ECO:0000313" key="8">
    <source>
        <dbReference type="Proteomes" id="UP000678393"/>
    </source>
</evidence>
<comment type="caution">
    <text evidence="7">The sequence shown here is derived from an EMBL/GenBank/DDBJ whole genome shotgun (WGS) entry which is preliminary data.</text>
</comment>
<evidence type="ECO:0000256" key="3">
    <source>
        <dbReference type="ARBA" id="ARBA00022989"/>
    </source>
</evidence>
<organism evidence="7 8">
    <name type="scientific">Candidula unifasciata</name>
    <dbReference type="NCBI Taxonomy" id="100452"/>
    <lineage>
        <taxon>Eukaryota</taxon>
        <taxon>Metazoa</taxon>
        <taxon>Spiralia</taxon>
        <taxon>Lophotrochozoa</taxon>
        <taxon>Mollusca</taxon>
        <taxon>Gastropoda</taxon>
        <taxon>Heterobranchia</taxon>
        <taxon>Euthyneura</taxon>
        <taxon>Panpulmonata</taxon>
        <taxon>Eupulmonata</taxon>
        <taxon>Stylommatophora</taxon>
        <taxon>Helicina</taxon>
        <taxon>Helicoidea</taxon>
        <taxon>Geomitridae</taxon>
        <taxon>Candidula</taxon>
    </lineage>
</organism>